<dbReference type="PANTHER" id="PTHR24055">
    <property type="entry name" value="MITOGEN-ACTIVATED PROTEIN KINASE"/>
    <property type="match status" value="1"/>
</dbReference>
<protein>
    <submittedName>
        <fullName evidence="4">Uncharacterized protein</fullName>
    </submittedName>
</protein>
<dbReference type="InterPro" id="IPR050117">
    <property type="entry name" value="MAPK"/>
</dbReference>
<accession>A0A811RL59</accession>
<feature type="region of interest" description="Disordered" evidence="3">
    <location>
        <begin position="219"/>
        <end position="248"/>
    </location>
</feature>
<dbReference type="Proteomes" id="UP000604825">
    <property type="component" value="Unassembled WGS sequence"/>
</dbReference>
<proteinExistence type="predicted"/>
<dbReference type="SUPFAM" id="SSF56112">
    <property type="entry name" value="Protein kinase-like (PK-like)"/>
    <property type="match status" value="1"/>
</dbReference>
<reference evidence="4" key="1">
    <citation type="submission" date="2020-10" db="EMBL/GenBank/DDBJ databases">
        <authorList>
            <person name="Han B."/>
            <person name="Lu T."/>
            <person name="Zhao Q."/>
            <person name="Huang X."/>
            <person name="Zhao Y."/>
        </authorList>
    </citation>
    <scope>NUCLEOTIDE SEQUENCE</scope>
</reference>
<keyword evidence="1" id="KW-0547">Nucleotide-binding</keyword>
<dbReference type="GO" id="GO:0005524">
    <property type="term" value="F:ATP binding"/>
    <property type="evidence" value="ECO:0007669"/>
    <property type="project" value="UniProtKB-KW"/>
</dbReference>
<evidence type="ECO:0000313" key="5">
    <source>
        <dbReference type="Proteomes" id="UP000604825"/>
    </source>
</evidence>
<organism evidence="4 5">
    <name type="scientific">Miscanthus lutarioriparius</name>
    <dbReference type="NCBI Taxonomy" id="422564"/>
    <lineage>
        <taxon>Eukaryota</taxon>
        <taxon>Viridiplantae</taxon>
        <taxon>Streptophyta</taxon>
        <taxon>Embryophyta</taxon>
        <taxon>Tracheophyta</taxon>
        <taxon>Spermatophyta</taxon>
        <taxon>Magnoliopsida</taxon>
        <taxon>Liliopsida</taxon>
        <taxon>Poales</taxon>
        <taxon>Poaceae</taxon>
        <taxon>PACMAD clade</taxon>
        <taxon>Panicoideae</taxon>
        <taxon>Andropogonodae</taxon>
        <taxon>Andropogoneae</taxon>
        <taxon>Saccharinae</taxon>
        <taxon>Miscanthus</taxon>
    </lineage>
</organism>
<dbReference type="Gene3D" id="3.30.200.20">
    <property type="entry name" value="Phosphorylase Kinase, domain 1"/>
    <property type="match status" value="1"/>
</dbReference>
<dbReference type="EMBL" id="CAJGYO010000016">
    <property type="protein sequence ID" value="CAD6271185.1"/>
    <property type="molecule type" value="Genomic_DNA"/>
</dbReference>
<keyword evidence="2" id="KW-0067">ATP-binding</keyword>
<comment type="caution">
    <text evidence="4">The sequence shown here is derived from an EMBL/GenBank/DDBJ whole genome shotgun (WGS) entry which is preliminary data.</text>
</comment>
<name>A0A811RL59_9POAL</name>
<sequence>MPEANAGAMAQAEQRKKEFFDRWEKSVWDGSERVDAAELLRLSLVGLLAISLSDYVATRWYRAPELCGSFFSKIRNEKARRYLSSMRRKQPIPFSEKFPNADPSALKLLQRLLAFDPKDRPTAEEALADSYFKGIAKVEREPSCQPISKMEFEFEQKFTKEDVKELIFQEILQYHPQLLKDYKNDSEKTSFLYPSAVDRFRRQFASLEENGGRNATLDRKHESLPRTTTVHSTPIPAKEGPTASSQVAQRIPAARPGRVVGSVLPFESASVTDQHIARRVARNPAVPPVTNTSSVYCYHLKSNSSDRQEHQLEREKDRRQYRTGQHLMDAKVAPEMARDIRPSQYYVSRGMPKADLTDRATLHRSTLHGVAPFNGIAAVAGGYSQAGVLHYGVTSLY</sequence>
<dbReference type="AlphaFoldDB" id="A0A811RL59"/>
<dbReference type="OrthoDB" id="2396at2759"/>
<evidence type="ECO:0000256" key="3">
    <source>
        <dbReference type="SAM" id="MobiDB-lite"/>
    </source>
</evidence>
<keyword evidence="5" id="KW-1185">Reference proteome</keyword>
<dbReference type="InterPro" id="IPR011009">
    <property type="entry name" value="Kinase-like_dom_sf"/>
</dbReference>
<dbReference type="Gene3D" id="1.10.510.10">
    <property type="entry name" value="Transferase(Phosphotransferase) domain 1"/>
    <property type="match status" value="1"/>
</dbReference>
<gene>
    <name evidence="4" type="ORF">NCGR_LOCUS54472</name>
</gene>
<evidence type="ECO:0000256" key="2">
    <source>
        <dbReference type="ARBA" id="ARBA00022840"/>
    </source>
</evidence>
<evidence type="ECO:0000313" key="4">
    <source>
        <dbReference type="EMBL" id="CAD6271185.1"/>
    </source>
</evidence>
<evidence type="ECO:0000256" key="1">
    <source>
        <dbReference type="ARBA" id="ARBA00022741"/>
    </source>
</evidence>